<gene>
    <name evidence="2" type="ORF">FJU30_23855</name>
</gene>
<evidence type="ECO:0000259" key="1">
    <source>
        <dbReference type="Pfam" id="PF13672"/>
    </source>
</evidence>
<dbReference type="Gene3D" id="3.60.40.10">
    <property type="entry name" value="PPM-type phosphatase domain"/>
    <property type="match status" value="1"/>
</dbReference>
<sequence>MRPWSVYAASATGAAHLERHIPCQDAWSIRRPVGRLIAAVCDGAGSARYSEVGAQTVSRLFTRRLAALAMPEDLPIEQVRPAAVQILTDIRRSLSERAMEQRCEPGEFASTLVAVWIGEQAGYIFHLGDGIAVIETAQGESVISQPENGEYANQTWFLTSDQWEAHLRITPVNAPIGKVILLSDGVQPFAMNKACDALYAPFIEPVLRYLRQVSEEEGSAALQSTLADPRTHRITGDDKTLLICLRDA</sequence>
<dbReference type="EMBL" id="VYKJ01000018">
    <property type="protein sequence ID" value="KAA8995647.1"/>
    <property type="molecule type" value="Genomic_DNA"/>
</dbReference>
<dbReference type="InterPro" id="IPR036457">
    <property type="entry name" value="PPM-type-like_dom_sf"/>
</dbReference>
<evidence type="ECO:0000313" key="3">
    <source>
        <dbReference type="Proteomes" id="UP000335415"/>
    </source>
</evidence>
<keyword evidence="3" id="KW-1185">Reference proteome</keyword>
<evidence type="ECO:0000313" key="2">
    <source>
        <dbReference type="EMBL" id="KAA8995647.1"/>
    </source>
</evidence>
<accession>A0A5J5FRA4</accession>
<proteinExistence type="predicted"/>
<dbReference type="Pfam" id="PF13672">
    <property type="entry name" value="PP2C_2"/>
    <property type="match status" value="1"/>
</dbReference>
<dbReference type="Proteomes" id="UP000335415">
    <property type="component" value="Unassembled WGS sequence"/>
</dbReference>
<feature type="domain" description="PPM-type phosphatase" evidence="1">
    <location>
        <begin position="12"/>
        <end position="226"/>
    </location>
</feature>
<dbReference type="RefSeq" id="WP_150437505.1">
    <property type="nucleotide sequence ID" value="NZ_VYKJ01000018.1"/>
</dbReference>
<name>A0A5J5FRA4_9GAMM</name>
<reference evidence="2 3" key="1">
    <citation type="submission" date="2019-09" db="EMBL/GenBank/DDBJ databases">
        <authorList>
            <person name="Li Y."/>
        </authorList>
    </citation>
    <scope>NUCLEOTIDE SEQUENCE [LARGE SCALE GENOMIC DNA]</scope>
    <source>
        <strain evidence="2 3">L3-3HA</strain>
    </source>
</reference>
<comment type="caution">
    <text evidence="2">The sequence shown here is derived from an EMBL/GenBank/DDBJ whole genome shotgun (WGS) entry which is preliminary data.</text>
</comment>
<organism evidence="2 3">
    <name type="scientific">Affinibrenneria salicis</name>
    <dbReference type="NCBI Taxonomy" id="2590031"/>
    <lineage>
        <taxon>Bacteria</taxon>
        <taxon>Pseudomonadati</taxon>
        <taxon>Pseudomonadota</taxon>
        <taxon>Gammaproteobacteria</taxon>
        <taxon>Enterobacterales</taxon>
        <taxon>Pectobacteriaceae</taxon>
        <taxon>Affinibrenneria</taxon>
    </lineage>
</organism>
<dbReference type="InterPro" id="IPR001932">
    <property type="entry name" value="PPM-type_phosphatase-like_dom"/>
</dbReference>
<dbReference type="OrthoDB" id="963478at2"/>
<dbReference type="SUPFAM" id="SSF81606">
    <property type="entry name" value="PP2C-like"/>
    <property type="match status" value="1"/>
</dbReference>
<dbReference type="AlphaFoldDB" id="A0A5J5FRA4"/>
<protein>
    <submittedName>
        <fullName evidence="2">Protein phosphatase 2C domain-containing protein</fullName>
    </submittedName>
</protein>